<evidence type="ECO:0000313" key="3">
    <source>
        <dbReference type="Ensembl" id="ENSSFOP00015068111.1"/>
    </source>
</evidence>
<feature type="transmembrane region" description="Helical" evidence="1">
    <location>
        <begin position="27"/>
        <end position="50"/>
    </location>
</feature>
<evidence type="ECO:0000256" key="1">
    <source>
        <dbReference type="SAM" id="Phobius"/>
    </source>
</evidence>
<dbReference type="Proteomes" id="UP000694397">
    <property type="component" value="Chromosome 20"/>
</dbReference>
<reference evidence="3" key="3">
    <citation type="submission" date="2025-09" db="UniProtKB">
        <authorList>
            <consortium name="Ensembl"/>
        </authorList>
    </citation>
    <scope>IDENTIFICATION</scope>
</reference>
<dbReference type="Pfam" id="PF00784">
    <property type="entry name" value="MyTH4"/>
    <property type="match status" value="1"/>
</dbReference>
<accession>A0A8C9W338</accession>
<reference evidence="3 4" key="1">
    <citation type="submission" date="2019-04" db="EMBL/GenBank/DDBJ databases">
        <authorList>
            <consortium name="Wellcome Sanger Institute Data Sharing"/>
        </authorList>
    </citation>
    <scope>NUCLEOTIDE SEQUENCE [LARGE SCALE GENOMIC DNA]</scope>
</reference>
<keyword evidence="4" id="KW-1185">Reference proteome</keyword>
<sequence>QCFMSECSHALSESHTEIPDHLTMSSIFTYLGFWLMTTFPNHFCLALLWFSLQSQLICSFSTLAPQIMPLCRESCILGWRLLSLVMGFFPCSNTLKPYVMQHLQYCTQDSTNPYQELSRICQENLMRSLIYGGRRYVPSHVEIRAILGGDRSGPCFACWCVSLCGFMCCVFVQVALDVMTDLCAEMGVLNPREIKEFSVQANQDQGERAHGKQKSY</sequence>
<name>A0A8C9W338_SCLFO</name>
<keyword evidence="1" id="KW-1133">Transmembrane helix</keyword>
<dbReference type="PANTHER" id="PTHR22692">
    <property type="entry name" value="MYOSIN VII, XV"/>
    <property type="match status" value="1"/>
</dbReference>
<dbReference type="AlphaFoldDB" id="A0A8C9W338"/>
<dbReference type="Gene3D" id="1.25.40.530">
    <property type="entry name" value="MyTH4 domain"/>
    <property type="match status" value="1"/>
</dbReference>
<dbReference type="InterPro" id="IPR038185">
    <property type="entry name" value="MyTH4_dom_sf"/>
</dbReference>
<organism evidence="3 4">
    <name type="scientific">Scleropages formosus</name>
    <name type="common">Asian bonytongue</name>
    <name type="synonym">Osteoglossum formosum</name>
    <dbReference type="NCBI Taxonomy" id="113540"/>
    <lineage>
        <taxon>Eukaryota</taxon>
        <taxon>Metazoa</taxon>
        <taxon>Chordata</taxon>
        <taxon>Craniata</taxon>
        <taxon>Vertebrata</taxon>
        <taxon>Euteleostomi</taxon>
        <taxon>Actinopterygii</taxon>
        <taxon>Neopterygii</taxon>
        <taxon>Teleostei</taxon>
        <taxon>Osteoglossocephala</taxon>
        <taxon>Osteoglossomorpha</taxon>
        <taxon>Osteoglossiformes</taxon>
        <taxon>Osteoglossidae</taxon>
        <taxon>Scleropages</taxon>
    </lineage>
</organism>
<feature type="domain" description="MyTH4" evidence="2">
    <location>
        <begin position="1"/>
        <end position="147"/>
    </location>
</feature>
<proteinExistence type="predicted"/>
<evidence type="ECO:0000313" key="4">
    <source>
        <dbReference type="Proteomes" id="UP000694397"/>
    </source>
</evidence>
<dbReference type="Ensembl" id="ENSSFOT00015075926.1">
    <property type="protein sequence ID" value="ENSSFOP00015068111.1"/>
    <property type="gene ID" value="ENSSFOG00015024618.1"/>
</dbReference>
<dbReference type="InterPro" id="IPR051567">
    <property type="entry name" value="Unconventional_Myosin_ATPase"/>
</dbReference>
<reference evidence="3" key="2">
    <citation type="submission" date="2025-08" db="UniProtKB">
        <authorList>
            <consortium name="Ensembl"/>
        </authorList>
    </citation>
    <scope>IDENTIFICATION</scope>
</reference>
<evidence type="ECO:0000259" key="2">
    <source>
        <dbReference type="PROSITE" id="PS51016"/>
    </source>
</evidence>
<protein>
    <recommendedName>
        <fullName evidence="2">MyTH4 domain-containing protein</fullName>
    </recommendedName>
</protein>
<feature type="transmembrane region" description="Helical" evidence="1">
    <location>
        <begin position="156"/>
        <end position="176"/>
    </location>
</feature>
<dbReference type="InterPro" id="IPR000857">
    <property type="entry name" value="MyTH4_dom"/>
</dbReference>
<dbReference type="GO" id="GO:0005856">
    <property type="term" value="C:cytoskeleton"/>
    <property type="evidence" value="ECO:0007669"/>
    <property type="project" value="InterPro"/>
</dbReference>
<dbReference type="PANTHER" id="PTHR22692:SF16">
    <property type="entry name" value="MYOSIN XVB"/>
    <property type="match status" value="1"/>
</dbReference>
<keyword evidence="1" id="KW-0812">Transmembrane</keyword>
<keyword evidence="1" id="KW-0472">Membrane</keyword>
<dbReference type="GeneTree" id="ENSGT00930000151032"/>
<dbReference type="OrthoDB" id="8182952at2759"/>
<dbReference type="PROSITE" id="PS51016">
    <property type="entry name" value="MYTH4"/>
    <property type="match status" value="1"/>
</dbReference>